<reference evidence="1" key="1">
    <citation type="submission" date="2016-06" db="EMBL/GenBank/DDBJ databases">
        <authorList>
            <consortium name="Pathogen Informatics"/>
        </authorList>
    </citation>
    <scope>NUCLEOTIDE SEQUENCE</scope>
    <source>
        <strain evidence="1">WHO F</strain>
    </source>
</reference>
<dbReference type="RefSeq" id="WP_134908979.1">
    <property type="nucleotide sequence ID" value="NZ_CP145052.1"/>
</dbReference>
<name>A0AB74EK01_NEIGO</name>
<dbReference type="Proteomes" id="UP000239837">
    <property type="component" value="Chromosome"/>
</dbReference>
<protein>
    <submittedName>
        <fullName evidence="1">Phage associated protein</fullName>
    </submittedName>
</protein>
<organism evidence="1">
    <name type="scientific">Neisseria gonorrhoeae</name>
    <dbReference type="NCBI Taxonomy" id="485"/>
    <lineage>
        <taxon>Bacteria</taxon>
        <taxon>Pseudomonadati</taxon>
        <taxon>Pseudomonadota</taxon>
        <taxon>Betaproteobacteria</taxon>
        <taxon>Neisseriales</taxon>
        <taxon>Neisseriaceae</taxon>
        <taxon>Neisseria</taxon>
    </lineage>
</organism>
<gene>
    <name evidence="1" type="ORF">WHOF_01905</name>
</gene>
<evidence type="ECO:0000313" key="1">
    <source>
        <dbReference type="EMBL" id="SBQ22599.1"/>
    </source>
</evidence>
<proteinExistence type="predicted"/>
<accession>A0AB74EK01</accession>
<dbReference type="AlphaFoldDB" id="A0AB74EK01"/>
<dbReference type="EMBL" id="LT591897">
    <property type="protein sequence ID" value="SBQ22599.1"/>
    <property type="molecule type" value="Genomic_DNA"/>
</dbReference>
<sequence>MRETCFYCNHADFKTNTGTPMRGFAKCAKARNAEERAKHYPRINHCATGAFQTASGAAIAKRTAVLGEYPPQCAEFEREGG</sequence>